<reference evidence="1" key="3">
    <citation type="submission" date="2025-08" db="UniProtKB">
        <authorList>
            <consortium name="Ensembl"/>
        </authorList>
    </citation>
    <scope>IDENTIFICATION</scope>
    <source>
        <strain evidence="1">HNI</strain>
    </source>
</reference>
<name>A0A3P9K994_ORYLA</name>
<dbReference type="Proteomes" id="UP000265180">
    <property type="component" value="Chromosome 18"/>
</dbReference>
<reference evidence="1" key="4">
    <citation type="submission" date="2025-09" db="UniProtKB">
        <authorList>
            <consortium name="Ensembl"/>
        </authorList>
    </citation>
    <scope>IDENTIFICATION</scope>
    <source>
        <strain evidence="1">HNI</strain>
    </source>
</reference>
<dbReference type="Ensembl" id="ENSORLT00020007022.1">
    <property type="protein sequence ID" value="ENSORLP00020005004.1"/>
    <property type="gene ID" value="ENSORLG00020005791.1"/>
</dbReference>
<sequence>MKKFMDDDAPLHPARIVKAGLQEVGVPHMVWPALSPDLNPVGHGLDQLKQRLDDHTASPSDLAEPAFVEEWNASEQQHEASEELSSGHYSKWWKYPQSMFVIWGYLYYLG</sequence>
<protein>
    <recommendedName>
        <fullName evidence="3">Tc1-like transposase DDE domain-containing protein</fullName>
    </recommendedName>
</protein>
<reference key="1">
    <citation type="journal article" date="2007" name="Nature">
        <title>The medaka draft genome and insights into vertebrate genome evolution.</title>
        <authorList>
            <person name="Kasahara M."/>
            <person name="Naruse K."/>
            <person name="Sasaki S."/>
            <person name="Nakatani Y."/>
            <person name="Qu W."/>
            <person name="Ahsan B."/>
            <person name="Yamada T."/>
            <person name="Nagayasu Y."/>
            <person name="Doi K."/>
            <person name="Kasai Y."/>
            <person name="Jindo T."/>
            <person name="Kobayashi D."/>
            <person name="Shimada A."/>
            <person name="Toyoda A."/>
            <person name="Kuroki Y."/>
            <person name="Fujiyama A."/>
            <person name="Sasaki T."/>
            <person name="Shimizu A."/>
            <person name="Asakawa S."/>
            <person name="Shimizu N."/>
            <person name="Hashimoto S."/>
            <person name="Yang J."/>
            <person name="Lee Y."/>
            <person name="Matsushima K."/>
            <person name="Sugano S."/>
            <person name="Sakaizumi M."/>
            <person name="Narita T."/>
            <person name="Ohishi K."/>
            <person name="Haga S."/>
            <person name="Ohta F."/>
            <person name="Nomoto H."/>
            <person name="Nogata K."/>
            <person name="Morishita T."/>
            <person name="Endo T."/>
            <person name="Shin-I T."/>
            <person name="Takeda H."/>
            <person name="Morishita S."/>
            <person name="Kohara Y."/>
        </authorList>
    </citation>
    <scope>NUCLEOTIDE SEQUENCE [LARGE SCALE GENOMIC DNA]</scope>
    <source>
        <strain>Hd-rR</strain>
    </source>
</reference>
<dbReference type="AlphaFoldDB" id="A0A3P9K994"/>
<dbReference type="GO" id="GO:0003676">
    <property type="term" value="F:nucleic acid binding"/>
    <property type="evidence" value="ECO:0007669"/>
    <property type="project" value="InterPro"/>
</dbReference>
<proteinExistence type="predicted"/>
<organism evidence="1 2">
    <name type="scientific">Oryzias latipes</name>
    <name type="common">Japanese rice fish</name>
    <name type="synonym">Japanese killifish</name>
    <dbReference type="NCBI Taxonomy" id="8090"/>
    <lineage>
        <taxon>Eukaryota</taxon>
        <taxon>Metazoa</taxon>
        <taxon>Chordata</taxon>
        <taxon>Craniata</taxon>
        <taxon>Vertebrata</taxon>
        <taxon>Euteleostomi</taxon>
        <taxon>Actinopterygii</taxon>
        <taxon>Neopterygii</taxon>
        <taxon>Teleostei</taxon>
        <taxon>Neoteleostei</taxon>
        <taxon>Acanthomorphata</taxon>
        <taxon>Ovalentaria</taxon>
        <taxon>Atherinomorphae</taxon>
        <taxon>Beloniformes</taxon>
        <taxon>Adrianichthyidae</taxon>
        <taxon>Oryziinae</taxon>
        <taxon>Oryzias</taxon>
    </lineage>
</organism>
<evidence type="ECO:0000313" key="1">
    <source>
        <dbReference type="Ensembl" id="ENSORLP00020005004.1"/>
    </source>
</evidence>
<evidence type="ECO:0000313" key="2">
    <source>
        <dbReference type="Proteomes" id="UP000265180"/>
    </source>
</evidence>
<accession>A0A3P9K994</accession>
<reference evidence="1 2" key="2">
    <citation type="submission" date="2017-04" db="EMBL/GenBank/DDBJ databases">
        <title>CpG methylation of centromeres and impact of large insertions on vertebrate speciation.</title>
        <authorList>
            <person name="Ichikawa K."/>
            <person name="Yoshimura J."/>
            <person name="Morishita S."/>
        </authorList>
    </citation>
    <scope>NUCLEOTIDE SEQUENCE</scope>
    <source>
        <strain evidence="1 2">HNI</strain>
    </source>
</reference>
<dbReference type="Gene3D" id="3.30.420.10">
    <property type="entry name" value="Ribonuclease H-like superfamily/Ribonuclease H"/>
    <property type="match status" value="1"/>
</dbReference>
<dbReference type="InterPro" id="IPR036397">
    <property type="entry name" value="RNaseH_sf"/>
</dbReference>
<evidence type="ECO:0008006" key="3">
    <source>
        <dbReference type="Google" id="ProtNLM"/>
    </source>
</evidence>